<dbReference type="GO" id="GO:0016627">
    <property type="term" value="F:oxidoreductase activity, acting on the CH-CH group of donors"/>
    <property type="evidence" value="ECO:0007669"/>
    <property type="project" value="TreeGrafter"/>
</dbReference>
<dbReference type="AlphaFoldDB" id="A0A5J6V3Y0"/>
<gene>
    <name evidence="3" type="ORF">FY030_06550</name>
</gene>
<dbReference type="GO" id="GO:0070967">
    <property type="term" value="F:coenzyme F420 binding"/>
    <property type="evidence" value="ECO:0007669"/>
    <property type="project" value="TreeGrafter"/>
</dbReference>
<dbReference type="PANTHER" id="PTHR35176">
    <property type="entry name" value="HEME OXYGENASE HI_0854-RELATED"/>
    <property type="match status" value="1"/>
</dbReference>
<dbReference type="Pfam" id="PF01243">
    <property type="entry name" value="PNPOx_N"/>
    <property type="match status" value="1"/>
</dbReference>
<dbReference type="SUPFAM" id="SSF50475">
    <property type="entry name" value="FMN-binding split barrel"/>
    <property type="match status" value="1"/>
</dbReference>
<evidence type="ECO:0000259" key="2">
    <source>
        <dbReference type="Pfam" id="PF01243"/>
    </source>
</evidence>
<dbReference type="EMBL" id="CP044427">
    <property type="protein sequence ID" value="QFG68418.1"/>
    <property type="molecule type" value="Genomic_DNA"/>
</dbReference>
<dbReference type="Proteomes" id="UP000326546">
    <property type="component" value="Chromosome"/>
</dbReference>
<organism evidence="3 4">
    <name type="scientific">Ornithinimicrobium pratense</name>
    <dbReference type="NCBI Taxonomy" id="2593973"/>
    <lineage>
        <taxon>Bacteria</taxon>
        <taxon>Bacillati</taxon>
        <taxon>Actinomycetota</taxon>
        <taxon>Actinomycetes</taxon>
        <taxon>Micrococcales</taxon>
        <taxon>Ornithinimicrobiaceae</taxon>
        <taxon>Ornithinimicrobium</taxon>
    </lineage>
</organism>
<dbReference type="InterPro" id="IPR011576">
    <property type="entry name" value="Pyridox_Oxase_N"/>
</dbReference>
<sequence>MTYSLTPEVESRLHLERNVWLGTLRADGSPHITPVWFVYEAESWWVGSDGRSIKVRNLSADPRASLALENGDAPVVAEGIARIHRADFPDKIVRAFADKFNGWAVEDPAHSLGNRVLIEVVVSRWLLTGEPK</sequence>
<dbReference type="InterPro" id="IPR052019">
    <property type="entry name" value="F420H2_bilvrd_red/Heme_oxyg"/>
</dbReference>
<dbReference type="Gene3D" id="2.30.110.10">
    <property type="entry name" value="Electron Transport, Fmn-binding Protein, Chain A"/>
    <property type="match status" value="1"/>
</dbReference>
<keyword evidence="1" id="KW-0560">Oxidoreductase</keyword>
<reference evidence="3 4" key="1">
    <citation type="submission" date="2019-09" db="EMBL/GenBank/DDBJ databases">
        <title>Serinicoccus pratensis sp. nov., isolated from meadow soil.</title>
        <authorList>
            <person name="Zhang W."/>
        </authorList>
    </citation>
    <scope>NUCLEOTIDE SEQUENCE [LARGE SCALE GENOMIC DNA]</scope>
    <source>
        <strain evidence="3 4">W204</strain>
    </source>
</reference>
<dbReference type="GO" id="GO:0005829">
    <property type="term" value="C:cytosol"/>
    <property type="evidence" value="ECO:0007669"/>
    <property type="project" value="TreeGrafter"/>
</dbReference>
<evidence type="ECO:0000256" key="1">
    <source>
        <dbReference type="ARBA" id="ARBA00023002"/>
    </source>
</evidence>
<dbReference type="OrthoDB" id="4551790at2"/>
<accession>A0A5J6V3Y0</accession>
<evidence type="ECO:0000313" key="4">
    <source>
        <dbReference type="Proteomes" id="UP000326546"/>
    </source>
</evidence>
<feature type="domain" description="Pyridoxamine 5'-phosphate oxidase N-terminal" evidence="2">
    <location>
        <begin position="5"/>
        <end position="127"/>
    </location>
</feature>
<dbReference type="RefSeq" id="WP_158060806.1">
    <property type="nucleotide sequence ID" value="NZ_CP044427.1"/>
</dbReference>
<evidence type="ECO:0000313" key="3">
    <source>
        <dbReference type="EMBL" id="QFG68418.1"/>
    </source>
</evidence>
<dbReference type="InterPro" id="IPR012349">
    <property type="entry name" value="Split_barrel_FMN-bd"/>
</dbReference>
<dbReference type="KEGG" id="serw:FY030_06550"/>
<keyword evidence="4" id="KW-1185">Reference proteome</keyword>
<protein>
    <submittedName>
        <fullName evidence="3">Pyridoxamine 5'-phosphate oxidase</fullName>
    </submittedName>
</protein>
<name>A0A5J6V3Y0_9MICO</name>
<dbReference type="PANTHER" id="PTHR35176:SF6">
    <property type="entry name" value="HEME OXYGENASE HI_0854-RELATED"/>
    <property type="match status" value="1"/>
</dbReference>
<proteinExistence type="predicted"/>